<feature type="transmembrane region" description="Helical" evidence="2">
    <location>
        <begin position="83"/>
        <end position="107"/>
    </location>
</feature>
<dbReference type="Proteomes" id="UP000608522">
    <property type="component" value="Unassembled WGS sequence"/>
</dbReference>
<protein>
    <submittedName>
        <fullName evidence="3">Uncharacterized protein</fullName>
    </submittedName>
</protein>
<keyword evidence="2" id="KW-1133">Transmembrane helix</keyword>
<feature type="region of interest" description="Disordered" evidence="1">
    <location>
        <begin position="117"/>
        <end position="137"/>
    </location>
</feature>
<evidence type="ECO:0000256" key="2">
    <source>
        <dbReference type="SAM" id="Phobius"/>
    </source>
</evidence>
<keyword evidence="2" id="KW-0812">Transmembrane</keyword>
<feature type="transmembrane region" description="Helical" evidence="2">
    <location>
        <begin position="46"/>
        <end position="62"/>
    </location>
</feature>
<organism evidence="3 4">
    <name type="scientific">Streptomyces spororaveus</name>
    <dbReference type="NCBI Taxonomy" id="284039"/>
    <lineage>
        <taxon>Bacteria</taxon>
        <taxon>Bacillati</taxon>
        <taxon>Actinomycetota</taxon>
        <taxon>Actinomycetes</taxon>
        <taxon>Kitasatosporales</taxon>
        <taxon>Streptomycetaceae</taxon>
        <taxon>Streptomyces</taxon>
    </lineage>
</organism>
<sequence>MEPNSNTSKMTRRNSWSTAPAVLAVASAIVLFTVLAGPLRQEALNALLLVTAQMSALIMWIPRRGYLGWGAVLAFMTLQGTSGYLVSAYGFDLALLEILAVFLGLLAKDMFTGGGQPPVSGGRRAPEPEAGDVPEVPQGRVPGRLVSILLIPLVVVPVLYRRFRKKS</sequence>
<reference evidence="4" key="1">
    <citation type="submission" date="2023-07" db="EMBL/GenBank/DDBJ databases">
        <title>Whole genome shotgun sequence of Streptomyces spororaveus NBRC 15456.</title>
        <authorList>
            <person name="Komaki H."/>
            <person name="Tamura T."/>
        </authorList>
    </citation>
    <scope>NUCLEOTIDE SEQUENCE [LARGE SCALE GENOMIC DNA]</scope>
    <source>
        <strain evidence="4">NBRC 15456</strain>
    </source>
</reference>
<dbReference type="EMBL" id="BNED01000002">
    <property type="protein sequence ID" value="GHI74608.1"/>
    <property type="molecule type" value="Genomic_DNA"/>
</dbReference>
<accession>A0ABQ3T2K7</accession>
<proteinExistence type="predicted"/>
<feature type="transmembrane region" description="Helical" evidence="2">
    <location>
        <begin position="141"/>
        <end position="160"/>
    </location>
</feature>
<evidence type="ECO:0000256" key="1">
    <source>
        <dbReference type="SAM" id="MobiDB-lite"/>
    </source>
</evidence>
<comment type="caution">
    <text evidence="3">The sequence shown here is derived from an EMBL/GenBank/DDBJ whole genome shotgun (WGS) entry which is preliminary data.</text>
</comment>
<keyword evidence="4" id="KW-1185">Reference proteome</keyword>
<gene>
    <name evidence="3" type="ORF">Sspor_01690</name>
</gene>
<keyword evidence="2" id="KW-0472">Membrane</keyword>
<evidence type="ECO:0000313" key="4">
    <source>
        <dbReference type="Proteomes" id="UP000608522"/>
    </source>
</evidence>
<evidence type="ECO:0000313" key="3">
    <source>
        <dbReference type="EMBL" id="GHI74608.1"/>
    </source>
</evidence>
<name>A0ABQ3T2K7_9ACTN</name>
<dbReference type="RefSeq" id="WP_385647712.1">
    <property type="nucleotide sequence ID" value="NZ_JBHSPV010000026.1"/>
</dbReference>